<proteinExistence type="predicted"/>
<feature type="transmembrane region" description="Helical" evidence="1">
    <location>
        <begin position="322"/>
        <end position="342"/>
    </location>
</feature>
<dbReference type="GO" id="GO:0016020">
    <property type="term" value="C:membrane"/>
    <property type="evidence" value="ECO:0007669"/>
    <property type="project" value="TreeGrafter"/>
</dbReference>
<keyword evidence="1" id="KW-0472">Membrane</keyword>
<dbReference type="RefSeq" id="WP_095421104.1">
    <property type="nucleotide sequence ID" value="NZ_CP022990.1"/>
</dbReference>
<feature type="transmembrane region" description="Helical" evidence="1">
    <location>
        <begin position="205"/>
        <end position="226"/>
    </location>
</feature>
<feature type="domain" description="Acyltransferase 3" evidence="2">
    <location>
        <begin position="33"/>
        <end position="368"/>
    </location>
</feature>
<evidence type="ECO:0000259" key="2">
    <source>
        <dbReference type="Pfam" id="PF01757"/>
    </source>
</evidence>
<protein>
    <recommendedName>
        <fullName evidence="2">Acyltransferase 3 domain-containing protein</fullName>
    </recommendedName>
</protein>
<dbReference type="PANTHER" id="PTHR23028">
    <property type="entry name" value="ACETYLTRANSFERASE"/>
    <property type="match status" value="1"/>
</dbReference>
<evidence type="ECO:0000256" key="1">
    <source>
        <dbReference type="SAM" id="Phobius"/>
    </source>
</evidence>
<dbReference type="GO" id="GO:0016747">
    <property type="term" value="F:acyltransferase activity, transferring groups other than amino-acyl groups"/>
    <property type="evidence" value="ECO:0007669"/>
    <property type="project" value="InterPro"/>
</dbReference>
<reference evidence="3 4" key="1">
    <citation type="submission" date="2017-08" db="EMBL/GenBank/DDBJ databases">
        <title>Identification and genetic characteristics of simultaneous BTEX- and naphthalene-degrading Paraburkholderia sp. BN5 isolated from petroleum-contaminated soil.</title>
        <authorList>
            <person name="Lee Y."/>
            <person name="Jeon C.O."/>
        </authorList>
    </citation>
    <scope>NUCLEOTIDE SEQUENCE [LARGE SCALE GENOMIC DNA]</scope>
    <source>
        <strain evidence="3 4">BN5</strain>
    </source>
</reference>
<dbReference type="EMBL" id="CP022990">
    <property type="protein sequence ID" value="ASW01195.1"/>
    <property type="molecule type" value="Genomic_DNA"/>
</dbReference>
<dbReference type="GO" id="GO:0009103">
    <property type="term" value="P:lipopolysaccharide biosynthetic process"/>
    <property type="evidence" value="ECO:0007669"/>
    <property type="project" value="TreeGrafter"/>
</dbReference>
<feature type="transmembrane region" description="Helical" evidence="1">
    <location>
        <begin position="178"/>
        <end position="198"/>
    </location>
</feature>
<gene>
    <name evidence="3" type="ORF">CJU94_23650</name>
</gene>
<dbReference type="PANTHER" id="PTHR23028:SF53">
    <property type="entry name" value="ACYL_TRANSF_3 DOMAIN-CONTAINING PROTEIN"/>
    <property type="match status" value="1"/>
</dbReference>
<accession>A0A248VQQ7</accession>
<keyword evidence="1" id="KW-1133">Transmembrane helix</keyword>
<sequence>MGVEGRIGVVTNTEPQREDLMDTLSSKRAGKNVDIQCLRAVAIIFVMLQHYRNRLPTPPLYHTLFDFVAPWTGVDLFFAISGFLVCKTLIEHLGREARGSAFANFWRRRCARLLPALIFWAAASIAVGAFVGASAAQGAWDATKGAIVGVFGVANLYWTYCAQHGASHCVQADYNSHFWSLALEWQLYILLALLVAFFRLRTAMAIFAVIALIASLFSAPSFSYAWALRPQAFFLGALIFVVVQAHPGWVVGPSVQSAWFKRSVLFLGLLVTFCAPNHLSEPFVIPAVSIGAGIALFSTLSVGLTYPARVSRVLEWIGERSYSLYLCHFSVIFCLRKVVAGIPGFENLSPVWTFPPSAFAVVCLSFVAADFSYRKIELPMIKRFSSNKKLEPVDGRPRLSDNATG</sequence>
<organism evidence="3 4">
    <name type="scientific">Paraburkholderia aromaticivorans</name>
    <dbReference type="NCBI Taxonomy" id="2026199"/>
    <lineage>
        <taxon>Bacteria</taxon>
        <taxon>Pseudomonadati</taxon>
        <taxon>Pseudomonadota</taxon>
        <taxon>Betaproteobacteria</taxon>
        <taxon>Burkholderiales</taxon>
        <taxon>Burkholderiaceae</taxon>
        <taxon>Paraburkholderia</taxon>
    </lineage>
</organism>
<name>A0A248VQQ7_9BURK</name>
<evidence type="ECO:0000313" key="4">
    <source>
        <dbReference type="Proteomes" id="UP000215158"/>
    </source>
</evidence>
<feature type="transmembrane region" description="Helical" evidence="1">
    <location>
        <begin position="71"/>
        <end position="90"/>
    </location>
</feature>
<keyword evidence="4" id="KW-1185">Reference proteome</keyword>
<dbReference type="AlphaFoldDB" id="A0A248VQQ7"/>
<evidence type="ECO:0000313" key="3">
    <source>
        <dbReference type="EMBL" id="ASW01195.1"/>
    </source>
</evidence>
<feature type="transmembrane region" description="Helical" evidence="1">
    <location>
        <begin position="285"/>
        <end position="310"/>
    </location>
</feature>
<dbReference type="InterPro" id="IPR050879">
    <property type="entry name" value="Acyltransferase_3"/>
</dbReference>
<feature type="transmembrane region" description="Helical" evidence="1">
    <location>
        <begin position="354"/>
        <end position="373"/>
    </location>
</feature>
<feature type="transmembrane region" description="Helical" evidence="1">
    <location>
        <begin position="232"/>
        <end position="251"/>
    </location>
</feature>
<dbReference type="InterPro" id="IPR002656">
    <property type="entry name" value="Acyl_transf_3_dom"/>
</dbReference>
<dbReference type="Proteomes" id="UP000215158">
    <property type="component" value="Chromosome 2"/>
</dbReference>
<keyword evidence="1" id="KW-0812">Transmembrane</keyword>
<feature type="transmembrane region" description="Helical" evidence="1">
    <location>
        <begin position="111"/>
        <end position="131"/>
    </location>
</feature>
<dbReference type="Pfam" id="PF01757">
    <property type="entry name" value="Acyl_transf_3"/>
    <property type="match status" value="1"/>
</dbReference>
<dbReference type="KEGG" id="parb:CJU94_23650"/>
<feature type="transmembrane region" description="Helical" evidence="1">
    <location>
        <begin position="33"/>
        <end position="51"/>
    </location>
</feature>
<dbReference type="OrthoDB" id="9814807at2"/>